<accession>A0A0F9IMJ5</accession>
<dbReference type="AlphaFoldDB" id="A0A0F9IMJ5"/>
<proteinExistence type="predicted"/>
<organism evidence="2">
    <name type="scientific">marine sediment metagenome</name>
    <dbReference type="NCBI Taxonomy" id="412755"/>
    <lineage>
        <taxon>unclassified sequences</taxon>
        <taxon>metagenomes</taxon>
        <taxon>ecological metagenomes</taxon>
    </lineage>
</organism>
<dbReference type="EMBL" id="LAZR01012052">
    <property type="protein sequence ID" value="KKM45487.1"/>
    <property type="molecule type" value="Genomic_DNA"/>
</dbReference>
<reference evidence="2" key="1">
    <citation type="journal article" date="2015" name="Nature">
        <title>Complex archaea that bridge the gap between prokaryotes and eukaryotes.</title>
        <authorList>
            <person name="Spang A."/>
            <person name="Saw J.H."/>
            <person name="Jorgensen S.L."/>
            <person name="Zaremba-Niedzwiedzka K."/>
            <person name="Martijn J."/>
            <person name="Lind A.E."/>
            <person name="van Eijk R."/>
            <person name="Schleper C."/>
            <person name="Guy L."/>
            <person name="Ettema T.J."/>
        </authorList>
    </citation>
    <scope>NUCLEOTIDE SEQUENCE</scope>
</reference>
<keyword evidence="1" id="KW-1133">Transmembrane helix</keyword>
<protein>
    <submittedName>
        <fullName evidence="2">Uncharacterized protein</fullName>
    </submittedName>
</protein>
<evidence type="ECO:0000313" key="2">
    <source>
        <dbReference type="EMBL" id="KKM45487.1"/>
    </source>
</evidence>
<keyword evidence="1" id="KW-0812">Transmembrane</keyword>
<feature type="transmembrane region" description="Helical" evidence="1">
    <location>
        <begin position="7"/>
        <end position="27"/>
    </location>
</feature>
<name>A0A0F9IMJ5_9ZZZZ</name>
<comment type="caution">
    <text evidence="2">The sequence shown here is derived from an EMBL/GenBank/DDBJ whole genome shotgun (WGS) entry which is preliminary data.</text>
</comment>
<gene>
    <name evidence="2" type="ORF">LCGC14_1560740</name>
</gene>
<sequence length="136" mass="15267">MNIYLRTILSVPALLVFIIMWIIGSLIEGVGKGLVTIGAAWNWQGEQLLDWINPARRAYEHKPLSRWIEPPPQHPNCRCDPLDRSCPYVGGRKIHAVHPTSVIIGVTDFPEVDKEAFIEAIDALEDEDSGWPGGWL</sequence>
<evidence type="ECO:0000256" key="1">
    <source>
        <dbReference type="SAM" id="Phobius"/>
    </source>
</evidence>
<keyword evidence="1" id="KW-0472">Membrane</keyword>